<dbReference type="STRING" id="728005.SAMN04488059_102254"/>
<feature type="transmembrane region" description="Helical" evidence="1">
    <location>
        <begin position="235"/>
        <end position="268"/>
    </location>
</feature>
<dbReference type="Proteomes" id="UP000182258">
    <property type="component" value="Unassembled WGS sequence"/>
</dbReference>
<evidence type="ECO:0000256" key="1">
    <source>
        <dbReference type="SAM" id="Phobius"/>
    </source>
</evidence>
<sequence>MFIAPRPELDDDPHFAVRIALMPLIGLVLAMLLRSPLPMIYPTMMFSLIAGNRKAFNPGRVFAAPVVFSAALWLMSGVVVMLQGIPLVLITVMGVIYFLAFYMIQKTGTAFGMLIIVAGALMSIMGLGSYPAMTYLRAEMGKAALCSAFVIPILYMLLPPRTREVHIDDAAPSFDYGWGTRAAIRAVVMLGYSLYLYTILDFSNMILAVAGMFVLVHSTRQSIWREAGQRSFSVLLGGGIGLGILSAMTISGHLSVLLALVFLATLWLGSKMLSGRLPAMTYQDSASVMISLVGSALATSEPSFAFIQRAGLTVAGTLVAALVVSILDALLVKEPTTVAEAIADRNAQENL</sequence>
<dbReference type="AlphaFoldDB" id="A0A0F5PVI5"/>
<evidence type="ECO:0000313" key="5">
    <source>
        <dbReference type="Proteomes" id="UP000182258"/>
    </source>
</evidence>
<feature type="transmembrane region" description="Helical" evidence="1">
    <location>
        <begin position="111"/>
        <end position="128"/>
    </location>
</feature>
<dbReference type="PATRIC" id="fig|728005.3.peg.991"/>
<keyword evidence="4" id="KW-1185">Reference proteome</keyword>
<dbReference type="OrthoDB" id="7838578at2"/>
<protein>
    <recommendedName>
        <fullName evidence="6">Fusaric acid resistance protein-like</fullName>
    </recommendedName>
</protein>
<evidence type="ECO:0008006" key="6">
    <source>
        <dbReference type="Google" id="ProtNLM"/>
    </source>
</evidence>
<reference evidence="2 4" key="1">
    <citation type="submission" date="2015-03" db="EMBL/GenBank/DDBJ databases">
        <authorList>
            <person name="Lepp D."/>
            <person name="Hassan Y.I."/>
            <person name="Li X.-Z."/>
            <person name="Zhou T."/>
        </authorList>
    </citation>
    <scope>NUCLEOTIDE SEQUENCE [LARGE SCALE GENOMIC DNA]</scope>
    <source>
        <strain evidence="2 4">Cr7-05</strain>
    </source>
</reference>
<keyword evidence="1" id="KW-0812">Transmembrane</keyword>
<feature type="transmembrane region" description="Helical" evidence="1">
    <location>
        <begin position="55"/>
        <end position="75"/>
    </location>
</feature>
<evidence type="ECO:0000313" key="3">
    <source>
        <dbReference type="EMBL" id="SFC13497.1"/>
    </source>
</evidence>
<dbReference type="EMBL" id="LAPV01000134">
    <property type="protein sequence ID" value="KKC32421.1"/>
    <property type="molecule type" value="Genomic_DNA"/>
</dbReference>
<dbReference type="Proteomes" id="UP000033519">
    <property type="component" value="Unassembled WGS sequence"/>
</dbReference>
<organism evidence="3 5">
    <name type="scientific">Devosia psychrophila</name>
    <dbReference type="NCBI Taxonomy" id="728005"/>
    <lineage>
        <taxon>Bacteria</taxon>
        <taxon>Pseudomonadati</taxon>
        <taxon>Pseudomonadota</taxon>
        <taxon>Alphaproteobacteria</taxon>
        <taxon>Hyphomicrobiales</taxon>
        <taxon>Devosiaceae</taxon>
        <taxon>Devosia</taxon>
    </lineage>
</organism>
<feature type="transmembrane region" description="Helical" evidence="1">
    <location>
        <begin position="310"/>
        <end position="332"/>
    </location>
</feature>
<reference evidence="3 5" key="2">
    <citation type="submission" date="2016-10" db="EMBL/GenBank/DDBJ databases">
        <authorList>
            <person name="de Groot N.N."/>
        </authorList>
    </citation>
    <scope>NUCLEOTIDE SEQUENCE [LARGE SCALE GENOMIC DNA]</scope>
    <source>
        <strain evidence="3 5">CGMCC 1.10210</strain>
    </source>
</reference>
<feature type="transmembrane region" description="Helical" evidence="1">
    <location>
        <begin position="194"/>
        <end position="215"/>
    </location>
</feature>
<keyword evidence="1" id="KW-0472">Membrane</keyword>
<dbReference type="EMBL" id="FOMB01000002">
    <property type="protein sequence ID" value="SFC13497.1"/>
    <property type="molecule type" value="Genomic_DNA"/>
</dbReference>
<dbReference type="RefSeq" id="WP_046171635.1">
    <property type="nucleotide sequence ID" value="NZ_FOMB01000002.1"/>
</dbReference>
<proteinExistence type="predicted"/>
<feature type="transmembrane region" description="Helical" evidence="1">
    <location>
        <begin position="81"/>
        <end position="104"/>
    </location>
</feature>
<name>A0A0F5PVI5_9HYPH</name>
<evidence type="ECO:0000313" key="4">
    <source>
        <dbReference type="Proteomes" id="UP000033519"/>
    </source>
</evidence>
<feature type="transmembrane region" description="Helical" evidence="1">
    <location>
        <begin position="15"/>
        <end position="34"/>
    </location>
</feature>
<keyword evidence="1" id="KW-1133">Transmembrane helix</keyword>
<accession>A0A0F5PVI5</accession>
<evidence type="ECO:0000313" key="2">
    <source>
        <dbReference type="EMBL" id="KKC32421.1"/>
    </source>
</evidence>
<gene>
    <name evidence="3" type="ORF">SAMN04488059_102254</name>
    <name evidence="2" type="ORF">WH91_14085</name>
</gene>